<dbReference type="OrthoDB" id="654211at2759"/>
<evidence type="ECO:0000256" key="2">
    <source>
        <dbReference type="SAM" id="MobiDB-lite"/>
    </source>
</evidence>
<sequence>MAISLPYFSRPGHPASSTDSGSRHDDTGSGSDGGRDPTPPEEQQRAAKDAKKKIHHCWMCHKSFDRISSFTRARKVRGLPGARARSPLTALALPAFACESCGRRFGVASNLNRHAKTCRAAHPGASAPTPAAGSSSPSQAAAASPSTSSDAGTAPLASTSDSTAHAAIVETPVVPAPTPAPRRTVRKRKTASAEENTMPETEPSGEPRQSRSRKRARRAPSPSLWVPESLKAFDLTPLAKGTPVPLPPVRPFQENNGAFVEERNSFDENASANPYHPRGWKGHLPGPGLMGTNVANRSGGQLLIF</sequence>
<keyword evidence="1" id="KW-0479">Metal-binding</keyword>
<keyword evidence="1" id="KW-0862">Zinc</keyword>
<evidence type="ECO:0000256" key="1">
    <source>
        <dbReference type="PROSITE-ProRule" id="PRU00042"/>
    </source>
</evidence>
<dbReference type="STRING" id="154538.A0A1M2VR46"/>
<accession>A0A1M2VR46</accession>
<dbReference type="EMBL" id="MNAD01000857">
    <property type="protein sequence ID" value="OJT09972.1"/>
    <property type="molecule type" value="Genomic_DNA"/>
</dbReference>
<evidence type="ECO:0000313" key="4">
    <source>
        <dbReference type="EMBL" id="OJT09972.1"/>
    </source>
</evidence>
<dbReference type="PROSITE" id="PS50157">
    <property type="entry name" value="ZINC_FINGER_C2H2_2"/>
    <property type="match status" value="1"/>
</dbReference>
<dbReference type="OMA" id="PYHPRGW"/>
<gene>
    <name evidence="4" type="ORF">TRAPUB_13553</name>
</gene>
<dbReference type="GO" id="GO:0008270">
    <property type="term" value="F:zinc ion binding"/>
    <property type="evidence" value="ECO:0007669"/>
    <property type="project" value="UniProtKB-KW"/>
</dbReference>
<dbReference type="InterPro" id="IPR013087">
    <property type="entry name" value="Znf_C2H2_type"/>
</dbReference>
<protein>
    <recommendedName>
        <fullName evidence="3">C2H2-type domain-containing protein</fullName>
    </recommendedName>
</protein>
<keyword evidence="1" id="KW-0863">Zinc-finger</keyword>
<feature type="domain" description="C2H2-type" evidence="3">
    <location>
        <begin position="96"/>
        <end position="127"/>
    </location>
</feature>
<feature type="region of interest" description="Disordered" evidence="2">
    <location>
        <begin position="1"/>
        <end position="50"/>
    </location>
</feature>
<dbReference type="AlphaFoldDB" id="A0A1M2VR46"/>
<feature type="region of interest" description="Disordered" evidence="2">
    <location>
        <begin position="121"/>
        <end position="223"/>
    </location>
</feature>
<reference evidence="4 5" key="1">
    <citation type="submission" date="2016-10" db="EMBL/GenBank/DDBJ databases">
        <title>Genome sequence of the basidiomycete white-rot fungus Trametes pubescens.</title>
        <authorList>
            <person name="Makela M.R."/>
            <person name="Granchi Z."/>
            <person name="Peng M."/>
            <person name="De Vries R.P."/>
            <person name="Grigoriev I."/>
            <person name="Riley R."/>
            <person name="Hilden K."/>
        </authorList>
    </citation>
    <scope>NUCLEOTIDE SEQUENCE [LARGE SCALE GENOMIC DNA]</scope>
    <source>
        <strain evidence="4 5">FBCC735</strain>
    </source>
</reference>
<dbReference type="Proteomes" id="UP000184267">
    <property type="component" value="Unassembled WGS sequence"/>
</dbReference>
<dbReference type="Pfam" id="PF00096">
    <property type="entry name" value="zf-C2H2"/>
    <property type="match status" value="1"/>
</dbReference>
<keyword evidence="5" id="KW-1185">Reference proteome</keyword>
<name>A0A1M2VR46_TRAPU</name>
<evidence type="ECO:0000259" key="3">
    <source>
        <dbReference type="PROSITE" id="PS50157"/>
    </source>
</evidence>
<organism evidence="4 5">
    <name type="scientific">Trametes pubescens</name>
    <name type="common">White-rot fungus</name>
    <dbReference type="NCBI Taxonomy" id="154538"/>
    <lineage>
        <taxon>Eukaryota</taxon>
        <taxon>Fungi</taxon>
        <taxon>Dikarya</taxon>
        <taxon>Basidiomycota</taxon>
        <taxon>Agaricomycotina</taxon>
        <taxon>Agaricomycetes</taxon>
        <taxon>Polyporales</taxon>
        <taxon>Polyporaceae</taxon>
        <taxon>Trametes</taxon>
    </lineage>
</organism>
<evidence type="ECO:0000313" key="5">
    <source>
        <dbReference type="Proteomes" id="UP000184267"/>
    </source>
</evidence>
<proteinExistence type="predicted"/>
<comment type="caution">
    <text evidence="4">The sequence shown here is derived from an EMBL/GenBank/DDBJ whole genome shotgun (WGS) entry which is preliminary data.</text>
</comment>
<dbReference type="Gene3D" id="3.30.160.60">
    <property type="entry name" value="Classic Zinc Finger"/>
    <property type="match status" value="1"/>
</dbReference>
<feature type="compositionally biased region" description="Low complexity" evidence="2">
    <location>
        <begin position="121"/>
        <end position="155"/>
    </location>
</feature>